<sequence length="426" mass="46768">MELPTYVIPESLLSRQPAPLAPRSDRSLRRSFSELEDLALHSRTADKRQCPSAESASLKSGTGCIELRQHTIPESLQSPLLHVDRALQAPTARNDGFARHHNIPTTIPHSGLSRGIPSPSQTGGLALNTHREVQKYSPFSTPLSARQSEELFPTGPAARRSPDEGPDFTLPFQTTTTAKDFDMKYDCFLEMPDKRFFPTPSMTDPQEEAPTSILMWNAATKQPELLDDAGEYVLDPAASTEARLSPVLKAVAAAGFESLDSALVAYYAKSVKEDDRLGQEQRLNRIRRLPVLLKELHLASEGWGQWQRRSFQEQVIKSTEDILIAELENHLAARSANAHQLAGAGGPSRQAFRYKAQDETDIEAELPNTWTLLTSLSTKYDTIAARHGPSDMPNLVSRFLAASADLDTSGARGGGSEPTSHGNTNH</sequence>
<comment type="caution">
    <text evidence="2">The sequence shown here is derived from an EMBL/GenBank/DDBJ whole genome shotgun (WGS) entry which is preliminary data.</text>
</comment>
<keyword evidence="3" id="KW-1185">Reference proteome</keyword>
<dbReference type="RefSeq" id="XP_058331182.1">
    <property type="nucleotide sequence ID" value="XM_058475442.1"/>
</dbReference>
<evidence type="ECO:0000313" key="2">
    <source>
        <dbReference type="EMBL" id="KAJ5233190.1"/>
    </source>
</evidence>
<name>A0A9W9P165_9EURO</name>
<reference evidence="2" key="2">
    <citation type="journal article" date="2023" name="IMA Fungus">
        <title>Comparative genomic study of the Penicillium genus elucidates a diverse pangenome and 15 lateral gene transfer events.</title>
        <authorList>
            <person name="Petersen C."/>
            <person name="Sorensen T."/>
            <person name="Nielsen M.R."/>
            <person name="Sondergaard T.E."/>
            <person name="Sorensen J.L."/>
            <person name="Fitzpatrick D.A."/>
            <person name="Frisvad J.C."/>
            <person name="Nielsen K.L."/>
        </authorList>
    </citation>
    <scope>NUCLEOTIDE SEQUENCE</scope>
    <source>
        <strain evidence="2">IBT 19713</strain>
    </source>
</reference>
<feature type="region of interest" description="Disordered" evidence="1">
    <location>
        <begin position="407"/>
        <end position="426"/>
    </location>
</feature>
<proteinExistence type="predicted"/>
<dbReference type="AlphaFoldDB" id="A0A9W9P165"/>
<evidence type="ECO:0000256" key="1">
    <source>
        <dbReference type="SAM" id="MobiDB-lite"/>
    </source>
</evidence>
<feature type="compositionally biased region" description="Polar residues" evidence="1">
    <location>
        <begin position="417"/>
        <end position="426"/>
    </location>
</feature>
<accession>A0A9W9P165</accession>
<organism evidence="2 3">
    <name type="scientific">Penicillium chermesinum</name>
    <dbReference type="NCBI Taxonomy" id="63820"/>
    <lineage>
        <taxon>Eukaryota</taxon>
        <taxon>Fungi</taxon>
        <taxon>Dikarya</taxon>
        <taxon>Ascomycota</taxon>
        <taxon>Pezizomycotina</taxon>
        <taxon>Eurotiomycetes</taxon>
        <taxon>Eurotiomycetidae</taxon>
        <taxon>Eurotiales</taxon>
        <taxon>Aspergillaceae</taxon>
        <taxon>Penicillium</taxon>
    </lineage>
</organism>
<dbReference type="GeneID" id="83202745"/>
<feature type="region of interest" description="Disordered" evidence="1">
    <location>
        <begin position="93"/>
        <end position="125"/>
    </location>
</feature>
<reference evidence="2" key="1">
    <citation type="submission" date="2022-11" db="EMBL/GenBank/DDBJ databases">
        <authorList>
            <person name="Petersen C."/>
        </authorList>
    </citation>
    <scope>NUCLEOTIDE SEQUENCE</scope>
    <source>
        <strain evidence="2">IBT 19713</strain>
    </source>
</reference>
<dbReference type="Proteomes" id="UP001150941">
    <property type="component" value="Unassembled WGS sequence"/>
</dbReference>
<evidence type="ECO:0000313" key="3">
    <source>
        <dbReference type="Proteomes" id="UP001150941"/>
    </source>
</evidence>
<feature type="region of interest" description="Disordered" evidence="1">
    <location>
        <begin position="137"/>
        <end position="171"/>
    </location>
</feature>
<dbReference type="OrthoDB" id="4363578at2759"/>
<dbReference type="EMBL" id="JAPQKS010000004">
    <property type="protein sequence ID" value="KAJ5233190.1"/>
    <property type="molecule type" value="Genomic_DNA"/>
</dbReference>
<feature type="compositionally biased region" description="Polar residues" evidence="1">
    <location>
        <begin position="137"/>
        <end position="146"/>
    </location>
</feature>
<protein>
    <submittedName>
        <fullName evidence="2">Uncharacterized protein</fullName>
    </submittedName>
</protein>
<gene>
    <name evidence="2" type="ORF">N7468_006146</name>
</gene>